<dbReference type="Pfam" id="PF00254">
    <property type="entry name" value="FKBP_C"/>
    <property type="match status" value="1"/>
</dbReference>
<dbReference type="EC" id="5.2.1.8" evidence="3 12"/>
<dbReference type="GO" id="GO:0043335">
    <property type="term" value="P:protein unfolding"/>
    <property type="evidence" value="ECO:0007669"/>
    <property type="project" value="TreeGrafter"/>
</dbReference>
<comment type="similarity">
    <text evidence="2 12 14">Belongs to the FKBP-type PPIase family. Tig subfamily.</text>
</comment>
<proteinExistence type="inferred from homology"/>
<dbReference type="InterPro" id="IPR008880">
    <property type="entry name" value="Trigger_fac_C"/>
</dbReference>
<evidence type="ECO:0000256" key="14">
    <source>
        <dbReference type="RuleBase" id="RU003914"/>
    </source>
</evidence>
<protein>
    <recommendedName>
        <fullName evidence="4 12">Trigger factor</fullName>
        <shortName evidence="12">TF</shortName>
        <ecNumber evidence="3 12">5.2.1.8</ecNumber>
    </recommendedName>
    <alternativeName>
        <fullName evidence="11 12">PPIase</fullName>
    </alternativeName>
</protein>
<dbReference type="InterPro" id="IPR008881">
    <property type="entry name" value="Trigger_fac_ribosome-bd_bac"/>
</dbReference>
<dbReference type="InterPro" id="IPR001179">
    <property type="entry name" value="PPIase_FKBP_dom"/>
</dbReference>
<dbReference type="RefSeq" id="WP_183682055.1">
    <property type="nucleotide sequence ID" value="NZ_CAUQIH010000005.1"/>
</dbReference>
<evidence type="ECO:0000313" key="18">
    <source>
        <dbReference type="Proteomes" id="UP000522163"/>
    </source>
</evidence>
<dbReference type="AlphaFoldDB" id="A0A7W9SDT4"/>
<dbReference type="InterPro" id="IPR037041">
    <property type="entry name" value="Trigger_fac_C_sf"/>
</dbReference>
<dbReference type="SUPFAM" id="SSF102735">
    <property type="entry name" value="Trigger factor ribosome-binding domain"/>
    <property type="match status" value="1"/>
</dbReference>
<comment type="domain">
    <text evidence="12">Consists of 3 domains; the N-terminus binds the ribosome, the middle domain has PPIase activity, while the C-terminus has intrinsic chaperone activity on its own.</text>
</comment>
<dbReference type="GO" id="GO:0015031">
    <property type="term" value="P:protein transport"/>
    <property type="evidence" value="ECO:0007669"/>
    <property type="project" value="UniProtKB-UniRule"/>
</dbReference>
<dbReference type="PANTHER" id="PTHR30560:SF3">
    <property type="entry name" value="TRIGGER FACTOR-LIKE PROTEIN TIG, CHLOROPLASTIC"/>
    <property type="match status" value="1"/>
</dbReference>
<evidence type="ECO:0000256" key="15">
    <source>
        <dbReference type="SAM" id="Coils"/>
    </source>
</evidence>
<evidence type="ECO:0000313" key="17">
    <source>
        <dbReference type="EMBL" id="MBB6040349.1"/>
    </source>
</evidence>
<keyword evidence="15" id="KW-0175">Coiled coil</keyword>
<dbReference type="Proteomes" id="UP000522163">
    <property type="component" value="Unassembled WGS sequence"/>
</dbReference>
<dbReference type="InterPro" id="IPR036611">
    <property type="entry name" value="Trigger_fac_ribosome-bd_sf"/>
</dbReference>
<evidence type="ECO:0000256" key="11">
    <source>
        <dbReference type="ARBA" id="ARBA00029986"/>
    </source>
</evidence>
<comment type="subcellular location">
    <subcellularLocation>
        <location evidence="12">Cytoplasm</location>
    </subcellularLocation>
    <text evidence="12">About half TF is bound to the ribosome near the polypeptide exit tunnel while the other half is free in the cytoplasm.</text>
</comment>
<dbReference type="FunFam" id="3.10.50.40:FF:000001">
    <property type="entry name" value="Trigger factor"/>
    <property type="match status" value="1"/>
</dbReference>
<dbReference type="SUPFAM" id="SSF54534">
    <property type="entry name" value="FKBP-like"/>
    <property type="match status" value="1"/>
</dbReference>
<dbReference type="HAMAP" id="MF_00303">
    <property type="entry name" value="Trigger_factor_Tig"/>
    <property type="match status" value="1"/>
</dbReference>
<dbReference type="InterPro" id="IPR005215">
    <property type="entry name" value="Trig_fac"/>
</dbReference>
<keyword evidence="6 12" id="KW-0697">Rotamase</keyword>
<dbReference type="GeneID" id="85013881"/>
<comment type="function">
    <text evidence="10 12">Involved in protein export. Acts as a chaperone by maintaining the newly synthesized protein in an open conformation. Functions as a peptidyl-prolyl cis-trans isomerase.</text>
</comment>
<dbReference type="InterPro" id="IPR046357">
    <property type="entry name" value="PPIase_dom_sf"/>
</dbReference>
<dbReference type="PANTHER" id="PTHR30560">
    <property type="entry name" value="TRIGGER FACTOR CHAPERONE AND PEPTIDYL-PROLYL CIS/TRANS ISOMERASE"/>
    <property type="match status" value="1"/>
</dbReference>
<dbReference type="Pfam" id="PF05698">
    <property type="entry name" value="Trigger_C"/>
    <property type="match status" value="1"/>
</dbReference>
<sequence>MSVKVENLEKNMAKITVDVSAEDFAQAVEQAYQKTKTRYNIPGFRKGKATKKMIEQHYGPQVFYDAAINNILDTHYPAAAKESGLDIVSRPEIGVEQIGEGKDFIFTATVAVRPEVTLGEYFGVTAEKADVSVSAKEVTERLNKELEKNSRMVDVDRAIKKNDIATIDFVGSVDGKEFPGGRGEDYPLTIGSGTFIPGFEDQLIGAKAGEEVDVHVTFPENYGAKDLAGKEALFKVNVKAVKEKQVPKADDEFASEVSEFETLKEYKEDLKKQIKEEKEKRATSQVENNVVAKVVENASVELPEPMVEMQLDQMFYDYARRMEAQGIPMDQYMQITGLTEEGLKSQMRETAVQNIKTSLVLDAIQKKEGIEVTEEAIEKELERIAEQYRMKKEDLAKTISDSQKLSIKRELDIQATIDKLVSEAKLVKPEKKSKKEEKEEAAEK</sequence>
<evidence type="ECO:0000256" key="8">
    <source>
        <dbReference type="ARBA" id="ARBA00023235"/>
    </source>
</evidence>
<evidence type="ECO:0000256" key="1">
    <source>
        <dbReference type="ARBA" id="ARBA00000971"/>
    </source>
</evidence>
<keyword evidence="5 12" id="KW-0132">Cell division</keyword>
<evidence type="ECO:0000256" key="2">
    <source>
        <dbReference type="ARBA" id="ARBA00005464"/>
    </source>
</evidence>
<evidence type="ECO:0000256" key="4">
    <source>
        <dbReference type="ARBA" id="ARBA00016902"/>
    </source>
</evidence>
<dbReference type="GO" id="GO:0003755">
    <property type="term" value="F:peptidyl-prolyl cis-trans isomerase activity"/>
    <property type="evidence" value="ECO:0007669"/>
    <property type="project" value="UniProtKB-UniRule"/>
</dbReference>
<evidence type="ECO:0000256" key="9">
    <source>
        <dbReference type="ARBA" id="ARBA00023306"/>
    </source>
</evidence>
<feature type="domain" description="PPIase FKBP-type" evidence="16">
    <location>
        <begin position="162"/>
        <end position="244"/>
    </location>
</feature>
<evidence type="ECO:0000256" key="12">
    <source>
        <dbReference type="HAMAP-Rule" id="MF_00303"/>
    </source>
</evidence>
<dbReference type="GO" id="GO:0051083">
    <property type="term" value="P:'de novo' cotranslational protein folding"/>
    <property type="evidence" value="ECO:0007669"/>
    <property type="project" value="TreeGrafter"/>
</dbReference>
<keyword evidence="12" id="KW-0963">Cytoplasm</keyword>
<evidence type="ECO:0000256" key="10">
    <source>
        <dbReference type="ARBA" id="ARBA00024849"/>
    </source>
</evidence>
<dbReference type="Gene3D" id="3.30.70.1050">
    <property type="entry name" value="Trigger factor ribosome-binding domain"/>
    <property type="match status" value="1"/>
</dbReference>
<dbReference type="NCBIfam" id="TIGR00115">
    <property type="entry name" value="tig"/>
    <property type="match status" value="1"/>
</dbReference>
<dbReference type="Pfam" id="PF05697">
    <property type="entry name" value="Trigger_N"/>
    <property type="match status" value="1"/>
</dbReference>
<feature type="coiled-coil region" evidence="15">
    <location>
        <begin position="367"/>
        <end position="398"/>
    </location>
</feature>
<evidence type="ECO:0000256" key="13">
    <source>
        <dbReference type="PROSITE-ProRule" id="PRU00277"/>
    </source>
</evidence>
<gene>
    <name evidence="12" type="primary">tig</name>
    <name evidence="17" type="ORF">HNQ46_000310</name>
</gene>
<comment type="caution">
    <text evidence="17">The sequence shown here is derived from an EMBL/GenBank/DDBJ whole genome shotgun (WGS) entry which is preliminary data.</text>
</comment>
<feature type="coiled-coil region" evidence="15">
    <location>
        <begin position="260"/>
        <end position="287"/>
    </location>
</feature>
<evidence type="ECO:0000256" key="7">
    <source>
        <dbReference type="ARBA" id="ARBA00023186"/>
    </source>
</evidence>
<evidence type="ECO:0000259" key="16">
    <source>
        <dbReference type="PROSITE" id="PS50059"/>
    </source>
</evidence>
<evidence type="ECO:0000256" key="5">
    <source>
        <dbReference type="ARBA" id="ARBA00022618"/>
    </source>
</evidence>
<dbReference type="EMBL" id="JACHHH010000001">
    <property type="protein sequence ID" value="MBB6040349.1"/>
    <property type="molecule type" value="Genomic_DNA"/>
</dbReference>
<dbReference type="GO" id="GO:0005737">
    <property type="term" value="C:cytoplasm"/>
    <property type="evidence" value="ECO:0007669"/>
    <property type="project" value="UniProtKB-SubCell"/>
</dbReference>
<comment type="catalytic activity">
    <reaction evidence="1 12 13">
        <text>[protein]-peptidylproline (omega=180) = [protein]-peptidylproline (omega=0)</text>
        <dbReference type="Rhea" id="RHEA:16237"/>
        <dbReference type="Rhea" id="RHEA-COMP:10747"/>
        <dbReference type="Rhea" id="RHEA-COMP:10748"/>
        <dbReference type="ChEBI" id="CHEBI:83833"/>
        <dbReference type="ChEBI" id="CHEBI:83834"/>
        <dbReference type="EC" id="5.2.1.8"/>
    </reaction>
</comment>
<keyword evidence="9 12" id="KW-0131">Cell cycle</keyword>
<accession>A0A7W9SDT4</accession>
<name>A0A7W9SDT4_9FIRM</name>
<dbReference type="Gene3D" id="3.10.50.40">
    <property type="match status" value="1"/>
</dbReference>
<dbReference type="GO" id="GO:0043022">
    <property type="term" value="F:ribosome binding"/>
    <property type="evidence" value="ECO:0007669"/>
    <property type="project" value="TreeGrafter"/>
</dbReference>
<organism evidence="17 18">
    <name type="scientific">Oribacterium sinus</name>
    <dbReference type="NCBI Taxonomy" id="237576"/>
    <lineage>
        <taxon>Bacteria</taxon>
        <taxon>Bacillati</taxon>
        <taxon>Bacillota</taxon>
        <taxon>Clostridia</taxon>
        <taxon>Lachnospirales</taxon>
        <taxon>Lachnospiraceae</taxon>
        <taxon>Oribacterium</taxon>
    </lineage>
</organism>
<dbReference type="GO" id="GO:0044183">
    <property type="term" value="F:protein folding chaperone"/>
    <property type="evidence" value="ECO:0007669"/>
    <property type="project" value="TreeGrafter"/>
</dbReference>
<dbReference type="InterPro" id="IPR027304">
    <property type="entry name" value="Trigger_fact/SurA_dom_sf"/>
</dbReference>
<dbReference type="PROSITE" id="PS50059">
    <property type="entry name" value="FKBP_PPIASE"/>
    <property type="match status" value="1"/>
</dbReference>
<evidence type="ECO:0000256" key="3">
    <source>
        <dbReference type="ARBA" id="ARBA00013194"/>
    </source>
</evidence>
<evidence type="ECO:0000256" key="6">
    <source>
        <dbReference type="ARBA" id="ARBA00023110"/>
    </source>
</evidence>
<keyword evidence="8 12" id="KW-0413">Isomerase</keyword>
<dbReference type="Gene3D" id="1.10.3120.10">
    <property type="entry name" value="Trigger factor, C-terminal domain"/>
    <property type="match status" value="1"/>
</dbReference>
<reference evidence="17 18" key="1">
    <citation type="submission" date="2020-08" db="EMBL/GenBank/DDBJ databases">
        <title>Genomic Encyclopedia of Type Strains, Phase IV (KMG-IV): sequencing the most valuable type-strain genomes for metagenomic binning, comparative biology and taxonomic classification.</title>
        <authorList>
            <person name="Goeker M."/>
        </authorList>
    </citation>
    <scope>NUCLEOTIDE SEQUENCE [LARGE SCALE GENOMIC DNA]</scope>
    <source>
        <strain evidence="17 18">DSM 17245</strain>
    </source>
</reference>
<dbReference type="SUPFAM" id="SSF109998">
    <property type="entry name" value="Triger factor/SurA peptide-binding domain-like"/>
    <property type="match status" value="1"/>
</dbReference>
<dbReference type="PIRSF" id="PIRSF003095">
    <property type="entry name" value="Trigger_factor"/>
    <property type="match status" value="1"/>
</dbReference>
<keyword evidence="7 12" id="KW-0143">Chaperone</keyword>
<dbReference type="GO" id="GO:0051301">
    <property type="term" value="P:cell division"/>
    <property type="evidence" value="ECO:0007669"/>
    <property type="project" value="UniProtKB-KW"/>
</dbReference>